<organism evidence="3 4">
    <name type="scientific">Azospirillum griseum</name>
    <dbReference type="NCBI Taxonomy" id="2496639"/>
    <lineage>
        <taxon>Bacteria</taxon>
        <taxon>Pseudomonadati</taxon>
        <taxon>Pseudomonadota</taxon>
        <taxon>Alphaproteobacteria</taxon>
        <taxon>Rhodospirillales</taxon>
        <taxon>Azospirillaceae</taxon>
        <taxon>Azospirillum</taxon>
    </lineage>
</organism>
<comment type="caution">
    <text evidence="3">The sequence shown here is derived from an EMBL/GenBank/DDBJ whole genome shotgun (WGS) entry which is preliminary data.</text>
</comment>
<dbReference type="PANTHER" id="PTHR43752:SF2">
    <property type="entry name" value="BNR_ASP-BOX REPEAT FAMILY PROTEIN"/>
    <property type="match status" value="1"/>
</dbReference>
<dbReference type="InterPro" id="IPR036278">
    <property type="entry name" value="Sialidase_sf"/>
</dbReference>
<dbReference type="PANTHER" id="PTHR43752">
    <property type="entry name" value="BNR/ASP-BOX REPEAT FAMILY PROTEIN"/>
    <property type="match status" value="1"/>
</dbReference>
<dbReference type="EMBL" id="RXMA01000007">
    <property type="protein sequence ID" value="RTR21072.1"/>
    <property type="molecule type" value="Genomic_DNA"/>
</dbReference>
<evidence type="ECO:0000256" key="1">
    <source>
        <dbReference type="SAM" id="MobiDB-lite"/>
    </source>
</evidence>
<feature type="region of interest" description="Disordered" evidence="1">
    <location>
        <begin position="307"/>
        <end position="326"/>
    </location>
</feature>
<feature type="compositionally biased region" description="Pro residues" evidence="1">
    <location>
        <begin position="7"/>
        <end position="20"/>
    </location>
</feature>
<gene>
    <name evidence="3" type="ORF">EJ903_10070</name>
</gene>
<feature type="compositionally biased region" description="Low complexity" evidence="1">
    <location>
        <begin position="311"/>
        <end position="326"/>
    </location>
</feature>
<evidence type="ECO:0000259" key="2">
    <source>
        <dbReference type="Pfam" id="PF13088"/>
    </source>
</evidence>
<keyword evidence="4" id="KW-1185">Reference proteome</keyword>
<feature type="region of interest" description="Disordered" evidence="1">
    <location>
        <begin position="1"/>
        <end position="36"/>
    </location>
</feature>
<dbReference type="CDD" id="cd15482">
    <property type="entry name" value="Sialidase_non-viral"/>
    <property type="match status" value="1"/>
</dbReference>
<accession>A0A3S0IFT1</accession>
<keyword evidence="3" id="KW-0378">Hydrolase</keyword>
<dbReference type="OrthoDB" id="41724at2"/>
<name>A0A3S0IFT1_9PROT</name>
<feature type="domain" description="Sialidase" evidence="2">
    <location>
        <begin position="58"/>
        <end position="393"/>
    </location>
</feature>
<dbReference type="SUPFAM" id="SSF50939">
    <property type="entry name" value="Sialidases"/>
    <property type="match status" value="1"/>
</dbReference>
<sequence length="418" mass="45259">MTALTTPRPPIVNPAPPPPSDQRGPLRTRPDDPQRVDAFLPSPCVQNHAANLAQLPNGDLLCAWFGGTQEGIPDVSIHAARLPAGADRWQAPVKLSDDPTRSEQNPVLFPAPDGALWLFYTAQISGHQNTAIVRCRVSHDQGQSWGPVRTLFEGEGDTGVFIRQPVVVLPNGDWLLPTFLCHGTPGRAWVGDHDTSAVRRSSDGGQSWTEHPVPDSVGCVHMNIVPLADGRLAAFYRSRWADHVYRSVSEDGGRSWSAPQPTELPNNNSSIQVTALADGRLAIVYNHASAADATDRRLGLYDDLEEEDGAETAAPATPATSAEAEPAGRTAFWGAPRAPLALALSSDGGLTWPERRDLEVGDGFCMTNNSKDKLNREFSYPVILQAPDGRLRIAYTYFRQAIKHTDVPVGWVAAGSKR</sequence>
<dbReference type="InterPro" id="IPR011040">
    <property type="entry name" value="Sialidase"/>
</dbReference>
<evidence type="ECO:0000313" key="4">
    <source>
        <dbReference type="Proteomes" id="UP000277007"/>
    </source>
</evidence>
<dbReference type="GO" id="GO:0016787">
    <property type="term" value="F:hydrolase activity"/>
    <property type="evidence" value="ECO:0007669"/>
    <property type="project" value="UniProtKB-KW"/>
</dbReference>
<reference evidence="3 4" key="1">
    <citation type="submission" date="2018-12" db="EMBL/GenBank/DDBJ databases">
        <authorList>
            <person name="Yang Y."/>
        </authorList>
    </citation>
    <scope>NUCLEOTIDE SEQUENCE [LARGE SCALE GENOMIC DNA]</scope>
    <source>
        <strain evidence="3 4">L-25-5w-1</strain>
    </source>
</reference>
<dbReference type="Pfam" id="PF13088">
    <property type="entry name" value="BNR_2"/>
    <property type="match status" value="1"/>
</dbReference>
<dbReference type="Proteomes" id="UP000277007">
    <property type="component" value="Unassembled WGS sequence"/>
</dbReference>
<dbReference type="Gene3D" id="2.120.10.10">
    <property type="match status" value="1"/>
</dbReference>
<evidence type="ECO:0000313" key="3">
    <source>
        <dbReference type="EMBL" id="RTR21072.1"/>
    </source>
</evidence>
<dbReference type="RefSeq" id="WP_126614695.1">
    <property type="nucleotide sequence ID" value="NZ_JBHUCY010000029.1"/>
</dbReference>
<protein>
    <submittedName>
        <fullName evidence="3">Glycosyl hydrolase</fullName>
    </submittedName>
</protein>
<dbReference type="AlphaFoldDB" id="A0A3S0IFT1"/>
<proteinExistence type="predicted"/>